<feature type="compositionally biased region" description="Basic residues" evidence="1">
    <location>
        <begin position="1234"/>
        <end position="1245"/>
    </location>
</feature>
<protein>
    <submittedName>
        <fullName evidence="2">Uncharacterized protein</fullName>
    </submittedName>
</protein>
<feature type="compositionally biased region" description="Gly residues" evidence="1">
    <location>
        <begin position="1"/>
        <end position="15"/>
    </location>
</feature>
<name>A0A8J4GCS3_9CHLO</name>
<accession>A0A8J4GCS3</accession>
<feature type="compositionally biased region" description="Basic residues" evidence="1">
    <location>
        <begin position="987"/>
        <end position="998"/>
    </location>
</feature>
<feature type="compositionally biased region" description="Acidic residues" evidence="1">
    <location>
        <begin position="1954"/>
        <end position="1963"/>
    </location>
</feature>
<feature type="non-terminal residue" evidence="2">
    <location>
        <position position="1963"/>
    </location>
</feature>
<dbReference type="Proteomes" id="UP000722791">
    <property type="component" value="Unassembled WGS sequence"/>
</dbReference>
<feature type="compositionally biased region" description="Low complexity" evidence="1">
    <location>
        <begin position="81"/>
        <end position="100"/>
    </location>
</feature>
<feature type="compositionally biased region" description="Low complexity" evidence="1">
    <location>
        <begin position="1731"/>
        <end position="1749"/>
    </location>
</feature>
<feature type="compositionally biased region" description="Low complexity" evidence="1">
    <location>
        <begin position="955"/>
        <end position="972"/>
    </location>
</feature>
<feature type="compositionally biased region" description="Gly residues" evidence="1">
    <location>
        <begin position="232"/>
        <end position="244"/>
    </location>
</feature>
<feature type="region of interest" description="Disordered" evidence="1">
    <location>
        <begin position="1929"/>
        <end position="1963"/>
    </location>
</feature>
<gene>
    <name evidence="2" type="ORF">Vretimale_9414</name>
</gene>
<feature type="compositionally biased region" description="Acidic residues" evidence="1">
    <location>
        <begin position="594"/>
        <end position="604"/>
    </location>
</feature>
<sequence length="1963" mass="200986">AAAGGGGGGGGGGGTVNTVNPTPPSTADAQPTPSPGGTPSRKWRPMKAAGLSKSAVIRMEMLTGRSSVTSLAPSQSPPITPGSGTAAAATGGPAAPSRTGSIPHRTSGLRAERSPGASPGRGMRGIGFSLANGGQSHGHNVGVGAAAGATVPLSPTEPPSPMRSRTGVPGRRGSLRNQASNVWGRGSPGPMSTRALLAESSAFSFAVRGSEPPISPGGTPVVGPVQKQGAGLQHGQGQQRGAGGATLNDASDPDGAPHSPRADTAACKAIASGDKHAMVNNFLHMTPPGFLSAGKVLNPANFPWPRDVPSQETVQIKADFILRATLPNLNAMPQLPDIVFGPMGDAPGTQELEPSPEPSLLSHASINSSRAIALAEAAAAAAAAASIGGDSSGGGAGAGSTVSANASELLGDIPITAFGGAGGAAAAAAAAAVVAGGASGNMVWSMSGAAIGELGNDTSAASVGLGNIAAGWSRSAMSAHGGNPSGRRVGTAQRSTLSSMGLPSAGVSYPGEHKPQPRRNPSVLSSVRGMYGASGSVALDKETMAAAAAARRERRTHLMVCQMLGQDVLQDGLVHSGPVSLDPHQSLPGLAEGADGEEGDDGEVNDANGVEAKVAAASARGLSLRDSMPAQLMRMTFETAASHKEPTEPKGIATAFRDFSLKRKSTEGDIGSDVDSVTAGTPQVGTPGAVSGHSGDESASEPPTPNRASSGNGGGGGAAATPAGGGSRLQAGSRPQFRVTTRQLNIFMGAHLRRGSSSGAKSAAWQRYRDKQRKGLTLTADGILVTPFGVQVVREVEGEGDESDAASNRRGGTAGTSNVDDPASTAAAGDGGGTPNPLADGLRRVRTVVVREFASAVPFEEQYDFKKSVWMPPDQRQFMLDDYNLAAEIASGRIGELAPPYLNQLMAPPPESPFLQEFEAELTRTRVGVQRRVQQSHPDRQHAWSRLSRGASVMSRGSATGSTSVSGAAAAAAGGGGRDSSDSSTTTRRRRLRRPISRYSRRRFPIADSAFLSSDEEARSTSAITSRGGNEPHKPYVDDLFDEDYFGGINISQAAAVAAAAATAAATHEDQTILQLVRMGAPGFQMRRPPLYVPSAAAAAAAAASATKDGLSPWSSNTADGTAALAAAASTASRPVALLRHLSSGAGSVRSAASVGARALSRGASARAAAAAAAEASNSPAAMLQRTLALEAAVGGSVYDMEVARLPNLTEAAELLGSMFSSNGPSRPTSAKVVRPRSRVRKRGNLRTGQQLLEDPLLHPPPVAPSRAPQPPSAVAVMDGKVLSGASAVAAGGSARPSRFANGTDDDDAQSEPSVSPSEAGSTSSLRVEMTLAAFGTRSPRRGEGGEGAANAATERQKQEEEQHAALMRDDGVRRQLAALRAMWTSDPYSARPGVDPVGLPPPPPNLGAAAASAAAAVAVAAATAAAADSSSDTAAAAARAAAPVRIGAGLARALAEARVEQWALYDRSVEHMAKEFARAMQQLGDNGSGTGEAGEDADFMTSMYGIYGAGGSRSLRGGIFDPTRPASGSSAGPGPGSAASRRRQYDATFRRRRGRRSSLGTDDAATVLSSASGRSTPLTGHAARGLLDTLEETLATALDPTSLTGLNLQQYDEQLSELMQRLMVAPAASKYMFWKKVQTVQQLRQRMMEDRAMAEQLRNISWAGSFNAHRMAPRGTDANTGRSGPFAAEALAYSDARHRNQLQEERRIAAVRKLRLAQARATRQQRASAAAEAAAAGGSSGGATAAGAVPPSQSQAAMGPELSLAPPAGGAISEDPTPQLGRKAAGDLIGRRAAWVPLISPPPLNQWDQLMEPQPVLERIVAPARLLPKQVPAGATASGRDIVPRRTWRRRRRQKTTTTSNAATNTARPRSAPRPGFRSTLMSAHPDDLNRVLDHTDDGVPLNGVAVVAGLTEGRPLWCAAAAVGGQLCTRSDPGKSGPKRRFVSYFRRHHDDDDEYEEDEG</sequence>
<feature type="compositionally biased region" description="Polar residues" evidence="1">
    <location>
        <begin position="1568"/>
        <end position="1579"/>
    </location>
</feature>
<feature type="region of interest" description="Disordered" evidence="1">
    <location>
        <begin position="666"/>
        <end position="735"/>
    </location>
</feature>
<dbReference type="EMBL" id="BNCQ01000017">
    <property type="protein sequence ID" value="GIM04970.1"/>
    <property type="molecule type" value="Genomic_DNA"/>
</dbReference>
<feature type="compositionally biased region" description="Low complexity" evidence="1">
    <location>
        <begin position="1857"/>
        <end position="1868"/>
    </location>
</feature>
<feature type="region of interest" description="Disordered" evidence="1">
    <location>
        <begin position="1518"/>
        <end position="1581"/>
    </location>
</feature>
<evidence type="ECO:0000313" key="2">
    <source>
        <dbReference type="EMBL" id="GIM04970.1"/>
    </source>
</evidence>
<reference evidence="2" key="1">
    <citation type="journal article" date="2021" name="Proc. Natl. Acad. Sci. U.S.A.">
        <title>Three genomes in the algal genus Volvox reveal the fate of a haploid sex-determining region after a transition to homothallism.</title>
        <authorList>
            <person name="Yamamoto K."/>
            <person name="Hamaji T."/>
            <person name="Kawai-Toyooka H."/>
            <person name="Matsuzaki R."/>
            <person name="Takahashi F."/>
            <person name="Nishimura Y."/>
            <person name="Kawachi M."/>
            <person name="Noguchi H."/>
            <person name="Minakuchi Y."/>
            <person name="Umen J.G."/>
            <person name="Toyoda A."/>
            <person name="Nozaki H."/>
        </authorList>
    </citation>
    <scope>NUCLEOTIDE SEQUENCE</scope>
    <source>
        <strain evidence="2">NIES-3785</strain>
    </source>
</reference>
<feature type="region of interest" description="Disordered" evidence="1">
    <location>
        <begin position="1"/>
        <end position="134"/>
    </location>
</feature>
<feature type="compositionally biased region" description="Polar residues" evidence="1">
    <location>
        <begin position="1311"/>
        <end position="1326"/>
    </location>
</feature>
<feature type="compositionally biased region" description="Polar residues" evidence="1">
    <location>
        <begin position="492"/>
        <end position="501"/>
    </location>
</feature>
<feature type="compositionally biased region" description="Pro residues" evidence="1">
    <location>
        <begin position="1258"/>
        <end position="1272"/>
    </location>
</feature>
<feature type="region of interest" description="Disordered" evidence="1">
    <location>
        <begin position="797"/>
        <end position="840"/>
    </location>
</feature>
<feature type="region of interest" description="Disordered" evidence="1">
    <location>
        <begin position="1288"/>
        <end position="1363"/>
    </location>
</feature>
<feature type="region of interest" description="Disordered" evidence="1">
    <location>
        <begin position="209"/>
        <end position="264"/>
    </location>
</feature>
<feature type="compositionally biased region" description="Basic residues" evidence="1">
    <location>
        <begin position="1939"/>
        <end position="1950"/>
    </location>
</feature>
<feature type="compositionally biased region" description="Polar residues" evidence="1">
    <location>
        <begin position="1219"/>
        <end position="1229"/>
    </location>
</feature>
<proteinExistence type="predicted"/>
<feature type="region of interest" description="Disordered" evidence="1">
    <location>
        <begin position="1832"/>
        <end position="1884"/>
    </location>
</feature>
<feature type="region of interest" description="Disordered" evidence="1">
    <location>
        <begin position="929"/>
        <end position="998"/>
    </location>
</feature>
<feature type="region of interest" description="Disordered" evidence="1">
    <location>
        <begin position="1731"/>
        <end position="1783"/>
    </location>
</feature>
<feature type="compositionally biased region" description="Polar residues" evidence="1">
    <location>
        <begin position="25"/>
        <end position="37"/>
    </location>
</feature>
<feature type="compositionally biased region" description="Basic residues" evidence="1">
    <location>
        <begin position="1847"/>
        <end position="1856"/>
    </location>
</feature>
<feature type="compositionally biased region" description="Low complexity" evidence="1">
    <location>
        <begin position="1525"/>
        <end position="1540"/>
    </location>
</feature>
<feature type="region of interest" description="Disordered" evidence="1">
    <location>
        <begin position="1218"/>
        <end position="1274"/>
    </location>
</feature>
<feature type="region of interest" description="Disordered" evidence="1">
    <location>
        <begin position="577"/>
        <end position="605"/>
    </location>
</feature>
<organism evidence="2 3">
    <name type="scientific">Volvox reticuliferus</name>
    <dbReference type="NCBI Taxonomy" id="1737510"/>
    <lineage>
        <taxon>Eukaryota</taxon>
        <taxon>Viridiplantae</taxon>
        <taxon>Chlorophyta</taxon>
        <taxon>core chlorophytes</taxon>
        <taxon>Chlorophyceae</taxon>
        <taxon>CS clade</taxon>
        <taxon>Chlamydomonadales</taxon>
        <taxon>Volvocaceae</taxon>
        <taxon>Volvox</taxon>
    </lineage>
</organism>
<feature type="compositionally biased region" description="Polar residues" evidence="1">
    <location>
        <begin position="64"/>
        <end position="74"/>
    </location>
</feature>
<comment type="caution">
    <text evidence="2">The sequence shown here is derived from an EMBL/GenBank/DDBJ whole genome shotgun (WGS) entry which is preliminary data.</text>
</comment>
<evidence type="ECO:0000256" key="1">
    <source>
        <dbReference type="SAM" id="MobiDB-lite"/>
    </source>
</evidence>
<feature type="compositionally biased region" description="Gly residues" evidence="1">
    <location>
        <begin position="711"/>
        <end position="727"/>
    </location>
</feature>
<feature type="non-terminal residue" evidence="2">
    <location>
        <position position="1"/>
    </location>
</feature>
<feature type="region of interest" description="Disordered" evidence="1">
    <location>
        <begin position="148"/>
        <end position="188"/>
    </location>
</feature>
<feature type="region of interest" description="Disordered" evidence="1">
    <location>
        <begin position="477"/>
        <end position="527"/>
    </location>
</feature>
<evidence type="ECO:0000313" key="3">
    <source>
        <dbReference type="Proteomes" id="UP000722791"/>
    </source>
</evidence>